<dbReference type="Gene3D" id="3.60.15.10">
    <property type="entry name" value="Ribonuclease Z/Hydroxyacylglutathione hydrolase-like"/>
    <property type="match status" value="1"/>
</dbReference>
<dbReference type="SUPFAM" id="SSF56281">
    <property type="entry name" value="Metallo-hydrolase/oxidoreductase"/>
    <property type="match status" value="1"/>
</dbReference>
<feature type="domain" description="Metallo-beta-lactamase" evidence="1">
    <location>
        <begin position="50"/>
        <end position="224"/>
    </location>
</feature>
<organism evidence="2 3">
    <name type="scientific">Virgibacillus alimentarius</name>
    <dbReference type="NCBI Taxonomy" id="698769"/>
    <lineage>
        <taxon>Bacteria</taxon>
        <taxon>Bacillati</taxon>
        <taxon>Bacillota</taxon>
        <taxon>Bacilli</taxon>
        <taxon>Bacillales</taxon>
        <taxon>Bacillaceae</taxon>
        <taxon>Virgibacillus</taxon>
    </lineage>
</organism>
<dbReference type="Pfam" id="PF12706">
    <property type="entry name" value="Lactamase_B_2"/>
    <property type="match status" value="1"/>
</dbReference>
<dbReference type="PANTHER" id="PTHR42663">
    <property type="entry name" value="HYDROLASE C777.06C-RELATED-RELATED"/>
    <property type="match status" value="1"/>
</dbReference>
<protein>
    <submittedName>
        <fullName evidence="2">Pyrroloquinoline quinone biosynthesis protein B</fullName>
    </submittedName>
</protein>
<dbReference type="InterPro" id="IPR036866">
    <property type="entry name" value="RibonucZ/Hydroxyglut_hydro"/>
</dbReference>
<dbReference type="RefSeq" id="WP_226371336.1">
    <property type="nucleotide sequence ID" value="NZ_JAGIKX010000021.1"/>
</dbReference>
<evidence type="ECO:0000313" key="2">
    <source>
        <dbReference type="EMBL" id="MBP2258217.1"/>
    </source>
</evidence>
<dbReference type="Proteomes" id="UP001519294">
    <property type="component" value="Unassembled WGS sequence"/>
</dbReference>
<proteinExistence type="predicted"/>
<gene>
    <name evidence="2" type="ORF">J2Z81_002188</name>
</gene>
<dbReference type="EMBL" id="JAGIKX010000021">
    <property type="protein sequence ID" value="MBP2258217.1"/>
    <property type="molecule type" value="Genomic_DNA"/>
</dbReference>
<name>A0ABS4SCT5_9BACI</name>
<evidence type="ECO:0000313" key="3">
    <source>
        <dbReference type="Proteomes" id="UP001519294"/>
    </source>
</evidence>
<evidence type="ECO:0000259" key="1">
    <source>
        <dbReference type="Pfam" id="PF12706"/>
    </source>
</evidence>
<keyword evidence="3" id="KW-1185">Reference proteome</keyword>
<reference evidence="2 3" key="1">
    <citation type="submission" date="2021-03" db="EMBL/GenBank/DDBJ databases">
        <title>Genomic Encyclopedia of Type Strains, Phase IV (KMG-IV): sequencing the most valuable type-strain genomes for metagenomic binning, comparative biology and taxonomic classification.</title>
        <authorList>
            <person name="Goeker M."/>
        </authorList>
    </citation>
    <scope>NUCLEOTIDE SEQUENCE [LARGE SCALE GENOMIC DNA]</scope>
    <source>
        <strain evidence="2 3">DSM 25790</strain>
    </source>
</reference>
<dbReference type="InterPro" id="IPR001279">
    <property type="entry name" value="Metallo-B-lactamas"/>
</dbReference>
<comment type="caution">
    <text evidence="2">The sequence shown here is derived from an EMBL/GenBank/DDBJ whole genome shotgun (WGS) entry which is preliminary data.</text>
</comment>
<accession>A0ABS4SCT5</accession>
<sequence>MFIKVLGTAQDAGIPHPNCFCDHCEAAKKDKKYQRSAASLSIHFETENKWYMIDPSPDFKQQLQHVQSDMGWKQMMDGILLTHAHIGHYPGLMFLGKEAISTKEMPVMAGGEMNHFLSSHYPWKQLIDFNNIKLKLIENQKAISFPEGACIIPLSVPHRNEFSETFGFMIQGKQKSLLYIPDIDSWEEWEQDLGQRMKDIDYCIIDGTFYSTVELEWIGRSYKDIPHPLMTKSMEKFEPYKDTCNIYFTHFNHTNPVIGTDQRYQEEVEANGFFILEEGQEIHL</sequence>
<dbReference type="PANTHER" id="PTHR42663:SF6">
    <property type="entry name" value="HYDROLASE C777.06C-RELATED"/>
    <property type="match status" value="1"/>
</dbReference>